<evidence type="ECO:0000313" key="2">
    <source>
        <dbReference type="EMBL" id="EXG79260.1"/>
    </source>
</evidence>
<feature type="region of interest" description="Disordered" evidence="1">
    <location>
        <begin position="320"/>
        <end position="560"/>
    </location>
</feature>
<dbReference type="EMBL" id="JFBT01000001">
    <property type="protein sequence ID" value="EXG79260.1"/>
    <property type="molecule type" value="Genomic_DNA"/>
</dbReference>
<evidence type="ECO:0000256" key="1">
    <source>
        <dbReference type="SAM" id="MobiDB-lite"/>
    </source>
</evidence>
<sequence>MEDYYGYTWEPGSVRVAEHDTYVPEGTAHLQRVTDFTDEVKVAHIRVLWPMIEGLDATKIADLAGNWRTLSTQLTSAKTGLSGAGGRLAPQWTGEASRAFLERVGGSLFSLDQWIEAASTNAATIGRLADDVRTTQPKVRRIYRDWLTESANQRAKRDKDADALTGQDLNDLVGMLSQSKSIADGGFLYRWARDSVPQDEIDRKYTALALPLVKKLAEHFSSAATTGVTLPGKFKGPTTFKSVRPTFPGAPGLPPVRPATPTIPVVAPPAVPVPSVEAPSGALPIPPTPPALPGARPPAVPALVARPPVAPVLATRPPTAPLRPPIARPASAPALPALPGRTGPRTRSAVPPVSGRRAPAKPAVPALPGRTRTTPSAPRNGSAQRASGRPAVPPMAGPRLGGRSAPLAVSRTEKAPPKAAPPRLPGRVGAPPKPMSTPGSVPSEFHRTPPTAHERVADASSIAPRSPAPPSLGGRRGSMPPLASAPATTSAPELTGRAAPRGIQPPDTRPAVEVRRTGPDLASVPEESFAPAESAPPVIERPTSPAAQPAGPALGRAPAS</sequence>
<feature type="compositionally biased region" description="Low complexity" evidence="1">
    <location>
        <begin position="328"/>
        <end position="339"/>
    </location>
</feature>
<dbReference type="Proteomes" id="UP000021053">
    <property type="component" value="Unassembled WGS sequence"/>
</dbReference>
<proteinExistence type="predicted"/>
<evidence type="ECO:0008006" key="4">
    <source>
        <dbReference type="Google" id="ProtNLM"/>
    </source>
</evidence>
<keyword evidence="3" id="KW-1185">Reference proteome</keyword>
<organism evidence="2 3">
    <name type="scientific">Cryptosporangium arvum DSM 44712</name>
    <dbReference type="NCBI Taxonomy" id="927661"/>
    <lineage>
        <taxon>Bacteria</taxon>
        <taxon>Bacillati</taxon>
        <taxon>Actinomycetota</taxon>
        <taxon>Actinomycetes</taxon>
        <taxon>Cryptosporangiales</taxon>
        <taxon>Cryptosporangiaceae</taxon>
        <taxon>Cryptosporangium</taxon>
    </lineage>
</organism>
<gene>
    <name evidence="2" type="ORF">CryarDRAFT_0291</name>
</gene>
<accession>A0A010YGB9</accession>
<dbReference type="SUPFAM" id="SSF140453">
    <property type="entry name" value="EsxAB dimer-like"/>
    <property type="match status" value="1"/>
</dbReference>
<protein>
    <recommendedName>
        <fullName evidence="4">PPE family protein</fullName>
    </recommendedName>
</protein>
<dbReference type="AlphaFoldDB" id="A0A010YGB9"/>
<feature type="compositionally biased region" description="Basic and acidic residues" evidence="1">
    <location>
        <begin position="444"/>
        <end position="457"/>
    </location>
</feature>
<dbReference type="HOGENOM" id="CLU_486377_0_0_11"/>
<feature type="compositionally biased region" description="Polar residues" evidence="1">
    <location>
        <begin position="371"/>
        <end position="385"/>
    </location>
</feature>
<dbReference type="Gene3D" id="1.20.1260.20">
    <property type="entry name" value="PPE superfamily"/>
    <property type="match status" value="1"/>
</dbReference>
<dbReference type="InterPro" id="IPR038332">
    <property type="entry name" value="PPE_sf"/>
</dbReference>
<name>A0A010YGB9_9ACTN</name>
<dbReference type="InterPro" id="IPR036689">
    <property type="entry name" value="ESAT-6-like_sf"/>
</dbReference>
<dbReference type="RefSeq" id="WP_035847788.1">
    <property type="nucleotide sequence ID" value="NZ_KK073874.1"/>
</dbReference>
<comment type="caution">
    <text evidence="2">The sequence shown here is derived from an EMBL/GenBank/DDBJ whole genome shotgun (WGS) entry which is preliminary data.</text>
</comment>
<feature type="compositionally biased region" description="Low complexity" evidence="1">
    <location>
        <begin position="480"/>
        <end position="492"/>
    </location>
</feature>
<evidence type="ECO:0000313" key="3">
    <source>
        <dbReference type="Proteomes" id="UP000021053"/>
    </source>
</evidence>
<reference evidence="2 3" key="1">
    <citation type="submission" date="2013-07" db="EMBL/GenBank/DDBJ databases">
        <authorList>
            <consortium name="DOE Joint Genome Institute"/>
            <person name="Eisen J."/>
            <person name="Huntemann M."/>
            <person name="Han J."/>
            <person name="Chen A."/>
            <person name="Kyrpides N."/>
            <person name="Mavromatis K."/>
            <person name="Markowitz V."/>
            <person name="Palaniappan K."/>
            <person name="Ivanova N."/>
            <person name="Schaumberg A."/>
            <person name="Pati A."/>
            <person name="Liolios K."/>
            <person name="Nordberg H.P."/>
            <person name="Cantor M.N."/>
            <person name="Hua S.X."/>
            <person name="Woyke T."/>
        </authorList>
    </citation>
    <scope>NUCLEOTIDE SEQUENCE [LARGE SCALE GENOMIC DNA]</scope>
    <source>
        <strain evidence="2 3">DSM 44712</strain>
    </source>
</reference>